<protein>
    <submittedName>
        <fullName evidence="1">Uncharacterized protein</fullName>
    </submittedName>
</protein>
<gene>
    <name evidence="1" type="ORF">GCM10020221_15600</name>
</gene>
<dbReference type="EMBL" id="BAAAXZ010000059">
    <property type="protein sequence ID" value="GAA2920265.1"/>
    <property type="molecule type" value="Genomic_DNA"/>
</dbReference>
<reference evidence="1 2" key="1">
    <citation type="journal article" date="2019" name="Int. J. Syst. Evol. Microbiol.">
        <title>The Global Catalogue of Microorganisms (GCM) 10K type strain sequencing project: providing services to taxonomists for standard genome sequencing and annotation.</title>
        <authorList>
            <consortium name="The Broad Institute Genomics Platform"/>
            <consortium name="The Broad Institute Genome Sequencing Center for Infectious Disease"/>
            <person name="Wu L."/>
            <person name="Ma J."/>
        </authorList>
    </citation>
    <scope>NUCLEOTIDE SEQUENCE [LARGE SCALE GENOMIC DNA]</scope>
    <source>
        <strain evidence="1 2">JCM 4087</strain>
    </source>
</reference>
<evidence type="ECO:0000313" key="2">
    <source>
        <dbReference type="Proteomes" id="UP001501102"/>
    </source>
</evidence>
<sequence length="81" mass="8769">MVKGKQGYLTMELPDAYGILTQDHPVRATIRGEAKDTVVNAPKNEYTPLGEAGDRREALRAAGDSSDWLIWTSGIGIAPLN</sequence>
<name>A0ABN3WM84_STRTU</name>
<comment type="caution">
    <text evidence="1">The sequence shown here is derived from an EMBL/GenBank/DDBJ whole genome shotgun (WGS) entry which is preliminary data.</text>
</comment>
<accession>A0ABN3WM84</accession>
<evidence type="ECO:0000313" key="1">
    <source>
        <dbReference type="EMBL" id="GAA2920265.1"/>
    </source>
</evidence>
<organism evidence="1 2">
    <name type="scientific">Streptomyces thioluteus</name>
    <dbReference type="NCBI Taxonomy" id="66431"/>
    <lineage>
        <taxon>Bacteria</taxon>
        <taxon>Bacillati</taxon>
        <taxon>Actinomycetota</taxon>
        <taxon>Actinomycetes</taxon>
        <taxon>Kitasatosporales</taxon>
        <taxon>Streptomycetaceae</taxon>
        <taxon>Streptomyces</taxon>
    </lineage>
</organism>
<dbReference type="RefSeq" id="WP_344961812.1">
    <property type="nucleotide sequence ID" value="NZ_BAAAXZ010000059.1"/>
</dbReference>
<dbReference type="Proteomes" id="UP001501102">
    <property type="component" value="Unassembled WGS sequence"/>
</dbReference>
<proteinExistence type="predicted"/>
<keyword evidence="2" id="KW-1185">Reference proteome</keyword>